<evidence type="ECO:0000256" key="9">
    <source>
        <dbReference type="SAM" id="Phobius"/>
    </source>
</evidence>
<accession>A0ABQ8J5W7</accession>
<name>A0ABQ8J5W7_DERPT</name>
<dbReference type="PROSITE" id="PS00139">
    <property type="entry name" value="THIOL_PROTEASE_CYS"/>
    <property type="match status" value="1"/>
</dbReference>
<evidence type="ECO:0000256" key="4">
    <source>
        <dbReference type="ARBA" id="ARBA00022737"/>
    </source>
</evidence>
<keyword evidence="4" id="KW-0677">Repeat</keyword>
<keyword evidence="3" id="KW-0645">Protease</keyword>
<evidence type="ECO:0000256" key="6">
    <source>
        <dbReference type="ARBA" id="ARBA00022807"/>
    </source>
</evidence>
<keyword evidence="8" id="KW-1015">Disulfide bond</keyword>
<dbReference type="PRINTS" id="PR00705">
    <property type="entry name" value="PAPAIN"/>
</dbReference>
<evidence type="ECO:0000256" key="7">
    <source>
        <dbReference type="ARBA" id="ARBA00023145"/>
    </source>
</evidence>
<reference evidence="12 13" key="2">
    <citation type="journal article" date="2022" name="Mol. Biol. Evol.">
        <title>Comparative Genomics Reveals Insights into the Divergent Evolution of Astigmatic Mites and Household Pest Adaptations.</title>
        <authorList>
            <person name="Xiong Q."/>
            <person name="Wan A.T."/>
            <person name="Liu X."/>
            <person name="Fung C.S."/>
            <person name="Xiao X."/>
            <person name="Malainual N."/>
            <person name="Hou J."/>
            <person name="Wang L."/>
            <person name="Wang M."/>
            <person name="Yang K.Y."/>
            <person name="Cui Y."/>
            <person name="Leung E.L."/>
            <person name="Nong W."/>
            <person name="Shin S.K."/>
            <person name="Au S.W."/>
            <person name="Jeong K.Y."/>
            <person name="Chew F.T."/>
            <person name="Hui J.H."/>
            <person name="Leung T.F."/>
            <person name="Tungtrongchitr A."/>
            <person name="Zhong N."/>
            <person name="Liu Z."/>
            <person name="Tsui S.K."/>
        </authorList>
    </citation>
    <scope>NUCLEOTIDE SEQUENCE [LARGE SCALE GENOMIC DNA]</scope>
    <source>
        <strain evidence="12">Derp</strain>
    </source>
</reference>
<keyword evidence="2" id="KW-0433">Leucine-rich repeat</keyword>
<dbReference type="InterPro" id="IPR039417">
    <property type="entry name" value="Peptidase_C1A_papain-like"/>
</dbReference>
<dbReference type="SMART" id="SM00645">
    <property type="entry name" value="Pept_C1"/>
    <property type="match status" value="1"/>
</dbReference>
<dbReference type="Pfam" id="PF00112">
    <property type="entry name" value="Peptidase_C1"/>
    <property type="match status" value="1"/>
</dbReference>
<feature type="transmembrane region" description="Helical" evidence="9">
    <location>
        <begin position="12"/>
        <end position="29"/>
    </location>
</feature>
<comment type="caution">
    <text evidence="12">The sequence shown here is derived from an EMBL/GenBank/DDBJ whole genome shotgun (WGS) entry which is preliminary data.</text>
</comment>
<feature type="domain" description="Cathepsin propeptide inhibitor" evidence="11">
    <location>
        <begin position="42"/>
        <end position="101"/>
    </location>
</feature>
<dbReference type="InterPro" id="IPR013201">
    <property type="entry name" value="Prot_inhib_I29"/>
</dbReference>
<evidence type="ECO:0008006" key="14">
    <source>
        <dbReference type="Google" id="ProtNLM"/>
    </source>
</evidence>
<dbReference type="SMART" id="SM00369">
    <property type="entry name" value="LRR_TYP"/>
    <property type="match status" value="3"/>
</dbReference>
<dbReference type="Pfam" id="PF13855">
    <property type="entry name" value="LRR_8"/>
    <property type="match status" value="1"/>
</dbReference>
<organism evidence="12 13">
    <name type="scientific">Dermatophagoides pteronyssinus</name>
    <name type="common">European house dust mite</name>
    <dbReference type="NCBI Taxonomy" id="6956"/>
    <lineage>
        <taxon>Eukaryota</taxon>
        <taxon>Metazoa</taxon>
        <taxon>Ecdysozoa</taxon>
        <taxon>Arthropoda</taxon>
        <taxon>Chelicerata</taxon>
        <taxon>Arachnida</taxon>
        <taxon>Acari</taxon>
        <taxon>Acariformes</taxon>
        <taxon>Sarcoptiformes</taxon>
        <taxon>Astigmata</taxon>
        <taxon>Psoroptidia</taxon>
        <taxon>Analgoidea</taxon>
        <taxon>Pyroglyphidae</taxon>
        <taxon>Dermatophagoidinae</taxon>
        <taxon>Dermatophagoides</taxon>
    </lineage>
</organism>
<protein>
    <recommendedName>
        <fullName evidence="14">Cathepsin L-like proteinase</fullName>
    </recommendedName>
</protein>
<reference evidence="12 13" key="1">
    <citation type="journal article" date="2018" name="J. Allergy Clin. Immunol.">
        <title>High-quality assembly of Dermatophagoides pteronyssinus genome and transcriptome reveals a wide range of novel allergens.</title>
        <authorList>
            <person name="Liu X.Y."/>
            <person name="Yang K.Y."/>
            <person name="Wang M.Q."/>
            <person name="Kwok J.S."/>
            <person name="Zeng X."/>
            <person name="Yang Z."/>
            <person name="Xiao X.J."/>
            <person name="Lau C.P."/>
            <person name="Li Y."/>
            <person name="Huang Z.M."/>
            <person name="Ba J.G."/>
            <person name="Yim A.K."/>
            <person name="Ouyang C.Y."/>
            <person name="Ngai S.M."/>
            <person name="Chan T.F."/>
            <person name="Leung E.L."/>
            <person name="Liu L."/>
            <person name="Liu Z.G."/>
            <person name="Tsui S.K."/>
        </authorList>
    </citation>
    <scope>NUCLEOTIDE SEQUENCE [LARGE SCALE GENOMIC DNA]</scope>
    <source>
        <strain evidence="12">Derp</strain>
    </source>
</reference>
<dbReference type="InterPro" id="IPR032675">
    <property type="entry name" value="LRR_dom_sf"/>
</dbReference>
<gene>
    <name evidence="12" type="ORF">DERP_008220</name>
</gene>
<dbReference type="Pfam" id="PF08246">
    <property type="entry name" value="Inhibitor_I29"/>
    <property type="match status" value="1"/>
</dbReference>
<dbReference type="InterPro" id="IPR025660">
    <property type="entry name" value="Pept_his_AS"/>
</dbReference>
<evidence type="ECO:0000256" key="8">
    <source>
        <dbReference type="ARBA" id="ARBA00023157"/>
    </source>
</evidence>
<dbReference type="PROSITE" id="PS00640">
    <property type="entry name" value="THIOL_PROTEASE_ASN"/>
    <property type="match status" value="1"/>
</dbReference>
<evidence type="ECO:0000256" key="2">
    <source>
        <dbReference type="ARBA" id="ARBA00022614"/>
    </source>
</evidence>
<dbReference type="InterPro" id="IPR000169">
    <property type="entry name" value="Pept_cys_AS"/>
</dbReference>
<keyword evidence="13" id="KW-1185">Reference proteome</keyword>
<keyword evidence="5" id="KW-0378">Hydrolase</keyword>
<dbReference type="PANTHER" id="PTHR12411">
    <property type="entry name" value="CYSTEINE PROTEASE FAMILY C1-RELATED"/>
    <property type="match status" value="1"/>
</dbReference>
<proteinExistence type="inferred from homology"/>
<keyword evidence="6" id="KW-0788">Thiol protease</keyword>
<evidence type="ECO:0000259" key="11">
    <source>
        <dbReference type="SMART" id="SM00848"/>
    </source>
</evidence>
<dbReference type="Proteomes" id="UP000887458">
    <property type="component" value="Unassembled WGS sequence"/>
</dbReference>
<feature type="non-terminal residue" evidence="12">
    <location>
        <position position="1"/>
    </location>
</feature>
<evidence type="ECO:0000256" key="3">
    <source>
        <dbReference type="ARBA" id="ARBA00022670"/>
    </source>
</evidence>
<keyword evidence="9" id="KW-1133">Transmembrane helix</keyword>
<dbReference type="CDD" id="cd02248">
    <property type="entry name" value="Peptidase_C1A"/>
    <property type="match status" value="1"/>
</dbReference>
<evidence type="ECO:0000313" key="12">
    <source>
        <dbReference type="EMBL" id="KAH9417967.1"/>
    </source>
</evidence>
<dbReference type="InterPro" id="IPR003591">
    <property type="entry name" value="Leu-rich_rpt_typical-subtyp"/>
</dbReference>
<dbReference type="InterPro" id="IPR000668">
    <property type="entry name" value="Peptidase_C1A_C"/>
</dbReference>
<dbReference type="InterPro" id="IPR013128">
    <property type="entry name" value="Peptidase_C1A"/>
</dbReference>
<dbReference type="PROSITE" id="PS51450">
    <property type="entry name" value="LRR"/>
    <property type="match status" value="1"/>
</dbReference>
<evidence type="ECO:0000259" key="10">
    <source>
        <dbReference type="SMART" id="SM00645"/>
    </source>
</evidence>
<evidence type="ECO:0000313" key="13">
    <source>
        <dbReference type="Proteomes" id="UP000887458"/>
    </source>
</evidence>
<evidence type="ECO:0000256" key="1">
    <source>
        <dbReference type="ARBA" id="ARBA00008455"/>
    </source>
</evidence>
<keyword evidence="9" id="KW-0812">Transmembrane</keyword>
<dbReference type="InterPro" id="IPR001611">
    <property type="entry name" value="Leu-rich_rpt"/>
</dbReference>
<sequence length="751" mass="86536">ICLNFHPKKMFYLKYSLLLLLFGTTITLINCLSYRELFQQEWNTYKDYHRKSYDSNEDEFRFRVFMENKHFIAKHNQKASRGEKNFTLALNEFADLMHHEFVNIMNGYKYDESRRSKNDASLFLSPHNIQAPNEVDWRKHNLVTPVKNQGHCGSCWSFSATGALEGQHARKSGHLVSLSEQNLVDCSAKYGNNGCNGGLMDYAFQYIKSNHGIDTEKSYPYEGKVGQCRYTKRTVGATDTALATVGPISIAIDASQPSFQFYNEGVYDEPECSSTELDHGVLVVGYGVDESTGQEYWLVKNSWGVGWGENGYIKMSRNKNNQCAMSIHRKLSMIIMSVIIILPQSSNSAVCPPRDLIIPCKCANYFNLIECTNITSDFDLKKIFINLKNELDKQHARPVYDEFKLVQTQLEHIGSIDDIFSGVSFRRISLSRNNRLKRIEPNAFNSSHNVTTEIMIEDNELLGSNHNDNIGLFDAISRFVALNTLHLTDNGIRFIPKYAFNRSQPALRQLFLTDNQIERIEDYAFTGLNTIELINLDGNHLNKLSLHSLEIKNTTQSLLRIFLRSNKLQTNAFPPGIFSYLRRRIYLNMNINNLSQISQNVFQSFFKRRSILSVSKNPLKCDCDFKWLLDQNIVYNSSNPNGDYLLRDYQCTSDNDNHDRIINGMNLDDFDHCPESPITQTLKQCFSQASDEEQELFCLNRNVNDRHLGHTILVITFFSFVFKNYWFSFENHIFFQFKFVSSLSSLLAQSI</sequence>
<feature type="domain" description="Peptidase C1A papain C-terminal" evidence="10">
    <location>
        <begin position="131"/>
        <end position="333"/>
    </location>
</feature>
<dbReference type="SMART" id="SM00848">
    <property type="entry name" value="Inhibitor_I29"/>
    <property type="match status" value="1"/>
</dbReference>
<dbReference type="InterPro" id="IPR025661">
    <property type="entry name" value="Pept_asp_AS"/>
</dbReference>
<dbReference type="PROSITE" id="PS00639">
    <property type="entry name" value="THIOL_PROTEASE_HIS"/>
    <property type="match status" value="1"/>
</dbReference>
<comment type="similarity">
    <text evidence="1">Belongs to the peptidase C1 family.</text>
</comment>
<evidence type="ECO:0000256" key="5">
    <source>
        <dbReference type="ARBA" id="ARBA00022801"/>
    </source>
</evidence>
<keyword evidence="7" id="KW-0865">Zymogen</keyword>
<dbReference type="EMBL" id="NJHN03000067">
    <property type="protein sequence ID" value="KAH9417967.1"/>
    <property type="molecule type" value="Genomic_DNA"/>
</dbReference>
<keyword evidence="9" id="KW-0472">Membrane</keyword>
<dbReference type="Gene3D" id="3.80.10.10">
    <property type="entry name" value="Ribonuclease Inhibitor"/>
    <property type="match status" value="1"/>
</dbReference>
<dbReference type="SUPFAM" id="SSF54001">
    <property type="entry name" value="Cysteine proteinases"/>
    <property type="match status" value="1"/>
</dbReference>
<dbReference type="SUPFAM" id="SSF52058">
    <property type="entry name" value="L domain-like"/>
    <property type="match status" value="1"/>
</dbReference>
<dbReference type="Gene3D" id="3.90.70.10">
    <property type="entry name" value="Cysteine proteinases"/>
    <property type="match status" value="1"/>
</dbReference>
<dbReference type="InterPro" id="IPR038765">
    <property type="entry name" value="Papain-like_cys_pep_sf"/>
</dbReference>